<dbReference type="AlphaFoldDB" id="A0A6A6V5J7"/>
<feature type="transmembrane region" description="Helical" evidence="1">
    <location>
        <begin position="39"/>
        <end position="60"/>
    </location>
</feature>
<dbReference type="EMBL" id="MU006581">
    <property type="protein sequence ID" value="KAF2745765.1"/>
    <property type="molecule type" value="Genomic_DNA"/>
</dbReference>
<gene>
    <name evidence="2" type="ORF">M011DRAFT_405848</name>
</gene>
<name>A0A6A6V5J7_9PLEO</name>
<accession>A0A6A6V5J7</accession>
<dbReference type="Proteomes" id="UP000799440">
    <property type="component" value="Unassembled WGS sequence"/>
</dbReference>
<evidence type="ECO:0000313" key="2">
    <source>
        <dbReference type="EMBL" id="KAF2745765.1"/>
    </source>
</evidence>
<organism evidence="2 3">
    <name type="scientific">Sporormia fimetaria CBS 119925</name>
    <dbReference type="NCBI Taxonomy" id="1340428"/>
    <lineage>
        <taxon>Eukaryota</taxon>
        <taxon>Fungi</taxon>
        <taxon>Dikarya</taxon>
        <taxon>Ascomycota</taxon>
        <taxon>Pezizomycotina</taxon>
        <taxon>Dothideomycetes</taxon>
        <taxon>Pleosporomycetidae</taxon>
        <taxon>Pleosporales</taxon>
        <taxon>Sporormiaceae</taxon>
        <taxon>Sporormia</taxon>
    </lineage>
</organism>
<sequence length="140" mass="15406">MGGRLSRARAPDGISEIPKAGDLGPLSGYKNHVNYGRRLALPVGVVSLGFIALIYSRTLIRAAKINAEKQRIAGGGQVDWEQQSLRNHGRGPVTATDRQLLEEAIRSQIHYKKGLAVNHPDRASIPHDEQRLQELLADDR</sequence>
<proteinExistence type="predicted"/>
<keyword evidence="1" id="KW-0472">Membrane</keyword>
<evidence type="ECO:0000256" key="1">
    <source>
        <dbReference type="SAM" id="Phobius"/>
    </source>
</evidence>
<keyword evidence="3" id="KW-1185">Reference proteome</keyword>
<evidence type="ECO:0000313" key="3">
    <source>
        <dbReference type="Proteomes" id="UP000799440"/>
    </source>
</evidence>
<keyword evidence="1" id="KW-1133">Transmembrane helix</keyword>
<protein>
    <submittedName>
        <fullName evidence="2">Uncharacterized protein</fullName>
    </submittedName>
</protein>
<reference evidence="2" key="1">
    <citation type="journal article" date="2020" name="Stud. Mycol.">
        <title>101 Dothideomycetes genomes: a test case for predicting lifestyles and emergence of pathogens.</title>
        <authorList>
            <person name="Haridas S."/>
            <person name="Albert R."/>
            <person name="Binder M."/>
            <person name="Bloem J."/>
            <person name="Labutti K."/>
            <person name="Salamov A."/>
            <person name="Andreopoulos B."/>
            <person name="Baker S."/>
            <person name="Barry K."/>
            <person name="Bills G."/>
            <person name="Bluhm B."/>
            <person name="Cannon C."/>
            <person name="Castanera R."/>
            <person name="Culley D."/>
            <person name="Daum C."/>
            <person name="Ezra D."/>
            <person name="Gonzalez J."/>
            <person name="Henrissat B."/>
            <person name="Kuo A."/>
            <person name="Liang C."/>
            <person name="Lipzen A."/>
            <person name="Lutzoni F."/>
            <person name="Magnuson J."/>
            <person name="Mondo S."/>
            <person name="Nolan M."/>
            <person name="Ohm R."/>
            <person name="Pangilinan J."/>
            <person name="Park H.-J."/>
            <person name="Ramirez L."/>
            <person name="Alfaro M."/>
            <person name="Sun H."/>
            <person name="Tritt A."/>
            <person name="Yoshinaga Y."/>
            <person name="Zwiers L.-H."/>
            <person name="Turgeon B."/>
            <person name="Goodwin S."/>
            <person name="Spatafora J."/>
            <person name="Crous P."/>
            <person name="Grigoriev I."/>
        </authorList>
    </citation>
    <scope>NUCLEOTIDE SEQUENCE</scope>
    <source>
        <strain evidence="2">CBS 119925</strain>
    </source>
</reference>
<keyword evidence="1" id="KW-0812">Transmembrane</keyword>
<dbReference type="OrthoDB" id="5304367at2759"/>